<comment type="subcellular location">
    <subcellularLocation>
        <location evidence="1 8">Cell outer membrane</location>
        <topology evidence="1 8">Multi-pass membrane protein</topology>
    </subcellularLocation>
</comment>
<keyword evidence="2 8" id="KW-0813">Transport</keyword>
<evidence type="ECO:0000256" key="7">
    <source>
        <dbReference type="ARBA" id="ARBA00023237"/>
    </source>
</evidence>
<dbReference type="InterPro" id="IPR036942">
    <property type="entry name" value="Beta-barrel_TonB_sf"/>
</dbReference>
<dbReference type="STRING" id="28116.Bovatus_02138"/>
<dbReference type="InterPro" id="IPR023997">
    <property type="entry name" value="TonB-dep_OMP_SusC/RagA_CS"/>
</dbReference>
<keyword evidence="4 8" id="KW-0812">Transmembrane</keyword>
<dbReference type="Pfam" id="PF00593">
    <property type="entry name" value="TonB_dep_Rec_b-barrel"/>
    <property type="match status" value="1"/>
</dbReference>
<feature type="signal peptide" evidence="10">
    <location>
        <begin position="1"/>
        <end position="26"/>
    </location>
</feature>
<dbReference type="InterPro" id="IPR000531">
    <property type="entry name" value="Beta-barrel_TonB"/>
</dbReference>
<dbReference type="NCBIfam" id="TIGR04057">
    <property type="entry name" value="SusC_RagA_signa"/>
    <property type="match status" value="1"/>
</dbReference>
<evidence type="ECO:0000256" key="3">
    <source>
        <dbReference type="ARBA" id="ARBA00022452"/>
    </source>
</evidence>
<feature type="domain" description="TonB-dependent receptor plug" evidence="12">
    <location>
        <begin position="207"/>
        <end position="312"/>
    </location>
</feature>
<dbReference type="EMBL" id="JAQNZF010000053">
    <property type="protein sequence ID" value="MDC2745344.1"/>
    <property type="molecule type" value="Genomic_DNA"/>
</dbReference>
<dbReference type="Proteomes" id="UP000424805">
    <property type="component" value="Unassembled WGS sequence"/>
</dbReference>
<organism evidence="14 18">
    <name type="scientific">Bacteroides ovatus</name>
    <dbReference type="NCBI Taxonomy" id="28116"/>
    <lineage>
        <taxon>Bacteria</taxon>
        <taxon>Pseudomonadati</taxon>
        <taxon>Bacteroidota</taxon>
        <taxon>Bacteroidia</taxon>
        <taxon>Bacteroidales</taxon>
        <taxon>Bacteroidaceae</taxon>
        <taxon>Bacteroides</taxon>
    </lineage>
</organism>
<dbReference type="InterPro" id="IPR032508">
    <property type="entry name" value="FecR_C"/>
</dbReference>
<dbReference type="Proteomes" id="UP001219389">
    <property type="component" value="Unassembled WGS sequence"/>
</dbReference>
<dbReference type="InterPro" id="IPR037066">
    <property type="entry name" value="Plug_dom_sf"/>
</dbReference>
<evidence type="ECO:0000256" key="4">
    <source>
        <dbReference type="ARBA" id="ARBA00022692"/>
    </source>
</evidence>
<evidence type="ECO:0000313" key="15">
    <source>
        <dbReference type="EMBL" id="MDC2745344.1"/>
    </source>
</evidence>
<evidence type="ECO:0000256" key="2">
    <source>
        <dbReference type="ARBA" id="ARBA00022448"/>
    </source>
</evidence>
<dbReference type="NCBIfam" id="TIGR04056">
    <property type="entry name" value="OMP_RagA_SusC"/>
    <property type="match status" value="1"/>
</dbReference>
<evidence type="ECO:0000256" key="5">
    <source>
        <dbReference type="ARBA" id="ARBA00023077"/>
    </source>
</evidence>
<feature type="chain" id="PRO_5042681768" evidence="10">
    <location>
        <begin position="27"/>
        <end position="1173"/>
    </location>
</feature>
<feature type="domain" description="TonB-dependent receptor-like beta-barrel" evidence="11">
    <location>
        <begin position="487"/>
        <end position="1039"/>
    </location>
</feature>
<dbReference type="PROSITE" id="PS52016">
    <property type="entry name" value="TONB_DEPENDENT_REC_3"/>
    <property type="match status" value="1"/>
</dbReference>
<reference evidence="14 18" key="2">
    <citation type="journal article" date="2019" name="Nat. Med.">
        <title>A library of human gut bacterial isolates paired with longitudinal multiomics data enables mechanistic microbiome research.</title>
        <authorList>
            <person name="Poyet M."/>
            <person name="Groussin M."/>
            <person name="Gibbons S.M."/>
            <person name="Avila-Pacheco J."/>
            <person name="Jiang X."/>
            <person name="Kearney S.M."/>
            <person name="Perrotta A.R."/>
            <person name="Berdy B."/>
            <person name="Zhao S."/>
            <person name="Lieberman T.D."/>
            <person name="Swanson P.K."/>
            <person name="Smith M."/>
            <person name="Roesemann S."/>
            <person name="Alexander J.E."/>
            <person name="Rich S.A."/>
            <person name="Livny J."/>
            <person name="Vlamakis H."/>
            <person name="Clish C."/>
            <person name="Bullock K."/>
            <person name="Deik A."/>
            <person name="Scott J."/>
            <person name="Pierce K.A."/>
            <person name="Xavier R.J."/>
            <person name="Alm E.J."/>
        </authorList>
    </citation>
    <scope>NUCLEOTIDE SEQUENCE [LARGE SCALE GENOMIC DNA]</scope>
    <source>
        <strain evidence="14 18">BIOML-A15</strain>
    </source>
</reference>
<keyword evidence="7 8" id="KW-0998">Cell outer membrane</keyword>
<dbReference type="Gene3D" id="3.55.50.30">
    <property type="match status" value="1"/>
</dbReference>
<name>A0A139KPX2_BACOV</name>
<accession>A0A139KPX2</accession>
<keyword evidence="5 9" id="KW-0798">TonB box</keyword>
<gene>
    <name evidence="16" type="ORF">DWV35_22700</name>
    <name evidence="14" type="ORF">F3B90_14140</name>
    <name evidence="15" type="ORF">PO382_24430</name>
</gene>
<dbReference type="GO" id="GO:0009279">
    <property type="term" value="C:cell outer membrane"/>
    <property type="evidence" value="ECO:0007669"/>
    <property type="project" value="UniProtKB-SubCell"/>
</dbReference>
<keyword evidence="3 8" id="KW-1134">Transmembrane beta strand</keyword>
<dbReference type="InterPro" id="IPR023996">
    <property type="entry name" value="TonB-dep_OMP_SusC/RagA"/>
</dbReference>
<dbReference type="EMBL" id="VWFP01000013">
    <property type="protein sequence ID" value="KAA4626074.1"/>
    <property type="molecule type" value="Genomic_DNA"/>
</dbReference>
<keyword evidence="10" id="KW-0732">Signal</keyword>
<feature type="domain" description="Protein FecR C-terminal" evidence="13">
    <location>
        <begin position="32"/>
        <end position="98"/>
    </location>
</feature>
<dbReference type="SUPFAM" id="SSF56935">
    <property type="entry name" value="Porins"/>
    <property type="match status" value="1"/>
</dbReference>
<dbReference type="Pfam" id="PF13715">
    <property type="entry name" value="CarbopepD_reg_2"/>
    <property type="match status" value="1"/>
</dbReference>
<dbReference type="Pfam" id="PF16344">
    <property type="entry name" value="FecR_C"/>
    <property type="match status" value="1"/>
</dbReference>
<evidence type="ECO:0000256" key="10">
    <source>
        <dbReference type="SAM" id="SignalP"/>
    </source>
</evidence>
<dbReference type="Pfam" id="PF07715">
    <property type="entry name" value="Plug"/>
    <property type="match status" value="1"/>
</dbReference>
<dbReference type="Gene3D" id="2.170.130.10">
    <property type="entry name" value="TonB-dependent receptor, plug domain"/>
    <property type="match status" value="1"/>
</dbReference>
<evidence type="ECO:0000256" key="1">
    <source>
        <dbReference type="ARBA" id="ARBA00004571"/>
    </source>
</evidence>
<evidence type="ECO:0000313" key="18">
    <source>
        <dbReference type="Proteomes" id="UP000424805"/>
    </source>
</evidence>
<dbReference type="RefSeq" id="WP_022199126.1">
    <property type="nucleotide sequence ID" value="NZ_CAXTIO010000011.1"/>
</dbReference>
<proteinExistence type="inferred from homology"/>
<comment type="caution">
    <text evidence="14">The sequence shown here is derived from an EMBL/GenBank/DDBJ whole genome shotgun (WGS) entry which is preliminary data.</text>
</comment>
<dbReference type="InterPro" id="IPR039426">
    <property type="entry name" value="TonB-dep_rcpt-like"/>
</dbReference>
<evidence type="ECO:0000313" key="16">
    <source>
        <dbReference type="EMBL" id="RGX06241.1"/>
    </source>
</evidence>
<dbReference type="Gene3D" id="2.40.170.20">
    <property type="entry name" value="TonB-dependent receptor, beta-barrel domain"/>
    <property type="match status" value="1"/>
</dbReference>
<keyword evidence="14" id="KW-0675">Receptor</keyword>
<protein>
    <submittedName>
        <fullName evidence="15">SusC/RagA family TonB-linked outer membrane protein</fullName>
    </submittedName>
    <submittedName>
        <fullName evidence="14">TonB-dependent receptor</fullName>
    </submittedName>
</protein>
<dbReference type="AlphaFoldDB" id="A0A139KPX2"/>
<dbReference type="EMBL" id="QSBI01000041">
    <property type="protein sequence ID" value="RGX06241.1"/>
    <property type="molecule type" value="Genomic_DNA"/>
</dbReference>
<evidence type="ECO:0000313" key="14">
    <source>
        <dbReference type="EMBL" id="KAA4626074.1"/>
    </source>
</evidence>
<evidence type="ECO:0000259" key="12">
    <source>
        <dbReference type="Pfam" id="PF07715"/>
    </source>
</evidence>
<dbReference type="Proteomes" id="UP000286031">
    <property type="component" value="Unassembled WGS sequence"/>
</dbReference>
<dbReference type="InterPro" id="IPR008969">
    <property type="entry name" value="CarboxyPept-like_regulatory"/>
</dbReference>
<sequence length="1173" mass="131885">MNDRRNSFFRLFLLILLCLGVQSLRAQTVTKVFKNEPLKAVLKEVERQTKYSIIYKTDEVNENKKITASFQQATVNNVLATVLDKDVEYKLQNRMIIITKKTERNTTAVPSQPLHRVKGKVVDVNGDPVIGASVQVMGQSMGTITNLDGEFTLSSVPANALVVVSYIGFEKKEIKVSDLQKSSRVILREDTATLEEVVVVGYGTQKKINLTGAVAVVDSKAMEDRPVPRASQMLQGTVPNMNVTFGSGYPGASATINIRGVNSISGNASPLVLIDGIEGDIDRLNPNDIASISVLKDASSAAIYGARASYGVILVTTKEGSARKTTVSYDGRYSWSNQTTSTDFETRGYYSAGINDLFYTNYNGKPYTNYTEEDYRQLWLRRNDKTENPERPWVVTDQRDGRDTYVYYGNFDWYNYLYRKNRPMWEHNISVSGGNEKLNYYLSGNTVDQTGIFRQNPDKYKVYNFRSKISAKITPRLTISNNTKYHYNSYSYPGLSGINNNFNTAVNHALASFVPINPDGSAVYLTSLSNSAVLDGMGAILAYGKHKNEDQRYEFSTTFEASFNVMKNLNVRANYSYLHYNYQTMNRTVNVPYSKYPGEISYLTTGSGVNQLKETQTNHWYQAFNVYGDYMLDIADHQIKIMAGYNYETKRLKDIKVSRQGLLSDDLNDLNLAVGDAMTMSGGQNEYALLGAFYRLNYSYKGGRYLFETSGRYDGSSRFRSGHRFGFFPSASVGWRISEEPFFGNLKKNIDNVKLRLSYGSLGNQQVGYYDYIQTINTNGTMNYIFGDQKKGSYASVSDPNSADLTWETVSTWNVGLDLGFLNNRLNLTADAYVRDTKGMQTSGKKLPGAYGANEPKQNAANLRTKGWELMLTWNDAFKLANKPFRYNLSVGLADNTSEITKFDNPSKILSDYYVGQKLGDIWGYVVDGLFRTDEEAANYNVDQTAVNFVINTAQVNPGLHAGDMKFVDLDGDHTISSGSNTADDPGDRKIIGNSLPRYTYSIQGGFDWYGFDFSIYLQGVGHQDWYPGTNSVFFWGPYARPYSSFIPRDFLSQVWSPENPDAYFPRPIGYLALGNNRSLGVVNDRYLQNLAYCRVKNITVGYTIPAVWTKKVKIERLHIYFSGENLFTFSPLKSDYIDPEQASAENSIQSANGNAKLYPWSKTYSFGVNVTF</sequence>
<evidence type="ECO:0000256" key="9">
    <source>
        <dbReference type="RuleBase" id="RU003357"/>
    </source>
</evidence>
<evidence type="ECO:0000259" key="11">
    <source>
        <dbReference type="Pfam" id="PF00593"/>
    </source>
</evidence>
<keyword evidence="6 8" id="KW-0472">Membrane</keyword>
<reference evidence="15" key="3">
    <citation type="submission" date="2022-10" db="EMBL/GenBank/DDBJ databases">
        <title>Human gut microbiome strain richness.</title>
        <authorList>
            <person name="Chen-Liaw A."/>
        </authorList>
    </citation>
    <scope>NUCLEOTIDE SEQUENCE</scope>
    <source>
        <strain evidence="15">BSD2780120875st1_E1_BSD2780120875_150330</strain>
    </source>
</reference>
<dbReference type="Gene3D" id="2.60.40.1120">
    <property type="entry name" value="Carboxypeptidase-like, regulatory domain"/>
    <property type="match status" value="1"/>
</dbReference>
<evidence type="ECO:0000259" key="13">
    <source>
        <dbReference type="Pfam" id="PF16344"/>
    </source>
</evidence>
<reference evidence="16 17" key="1">
    <citation type="submission" date="2018-08" db="EMBL/GenBank/DDBJ databases">
        <title>A genome reference for cultivated species of the human gut microbiota.</title>
        <authorList>
            <person name="Zou Y."/>
            <person name="Xue W."/>
            <person name="Luo G."/>
        </authorList>
    </citation>
    <scope>NUCLEOTIDE SEQUENCE [LARGE SCALE GENOMIC DNA]</scope>
    <source>
        <strain evidence="16 17">AF04-46</strain>
    </source>
</reference>
<evidence type="ECO:0000256" key="6">
    <source>
        <dbReference type="ARBA" id="ARBA00023136"/>
    </source>
</evidence>
<dbReference type="InterPro" id="IPR012910">
    <property type="entry name" value="Plug_dom"/>
</dbReference>
<evidence type="ECO:0000313" key="17">
    <source>
        <dbReference type="Proteomes" id="UP000286031"/>
    </source>
</evidence>
<dbReference type="FunFam" id="2.60.40.1120:FF:000003">
    <property type="entry name" value="Outer membrane protein Omp121"/>
    <property type="match status" value="1"/>
</dbReference>
<evidence type="ECO:0000256" key="8">
    <source>
        <dbReference type="PROSITE-ProRule" id="PRU01360"/>
    </source>
</evidence>
<dbReference type="SUPFAM" id="SSF49464">
    <property type="entry name" value="Carboxypeptidase regulatory domain-like"/>
    <property type="match status" value="1"/>
</dbReference>
<comment type="similarity">
    <text evidence="8 9">Belongs to the TonB-dependent receptor family.</text>
</comment>